<dbReference type="RefSeq" id="WP_045616264.1">
    <property type="nucleotide sequence ID" value="NZ_CP017889.1"/>
</dbReference>
<protein>
    <submittedName>
        <fullName evidence="1">Uncharacterized protein</fullName>
    </submittedName>
</protein>
<proteinExistence type="predicted"/>
<dbReference type="AlphaFoldDB" id="A0A1W6V0U3"/>
<gene>
    <name evidence="1" type="ORF">K05K4_19280</name>
</gene>
<accession>A0A1W6V0U3</accession>
<evidence type="ECO:0000313" key="1">
    <source>
        <dbReference type="EMBL" id="ARP18762.1"/>
    </source>
</evidence>
<name>A0A1W6V0U3_VIBAL</name>
<dbReference type="EMBL" id="CP017902">
    <property type="protein sequence ID" value="ARP18762.1"/>
    <property type="molecule type" value="Genomic_DNA"/>
</dbReference>
<organism evidence="1">
    <name type="scientific">Vibrio alginolyticus</name>
    <dbReference type="NCBI Taxonomy" id="663"/>
    <lineage>
        <taxon>Bacteria</taxon>
        <taxon>Pseudomonadati</taxon>
        <taxon>Pseudomonadota</taxon>
        <taxon>Gammaproteobacteria</taxon>
        <taxon>Vibrionales</taxon>
        <taxon>Vibrionaceae</taxon>
        <taxon>Vibrio</taxon>
    </lineage>
</organism>
<sequence length="119" mass="12640">MDNELPKAMVLKTIDGRHVGFMLLAPNSGESGECVFSLSASSAEVIDSNLGVVLSELKVSGEHKYVVETIKDGYLINIAPIGLPNVQVQLNHQFSGDIVTDIEGRVACIGTAELVEQSA</sequence>
<reference evidence="1" key="1">
    <citation type="submission" date="2016-10" db="EMBL/GenBank/DDBJ databases">
        <title>The High Quality Genome of Vibrio alginolyticus K01M1.</title>
        <authorList>
            <person name="Wendling C."/>
            <person name="Chibani C.M."/>
            <person name="Hertel R."/>
            <person name="Sproer C."/>
            <person name="Bunk B."/>
            <person name="Overmann J."/>
            <person name="Roth O."/>
            <person name="Liesegang H."/>
        </authorList>
    </citation>
    <scope>NUCLEOTIDE SEQUENCE</scope>
    <source>
        <strain evidence="1">K05K4</strain>
    </source>
</reference>